<evidence type="ECO:0000256" key="2">
    <source>
        <dbReference type="ARBA" id="ARBA00022630"/>
    </source>
</evidence>
<dbReference type="InterPro" id="IPR036249">
    <property type="entry name" value="Thioredoxin-like_sf"/>
</dbReference>
<keyword evidence="3 9" id="KW-0732">Signal</keyword>
<evidence type="ECO:0000256" key="1">
    <source>
        <dbReference type="ARBA" id="ARBA00001974"/>
    </source>
</evidence>
<dbReference type="SUPFAM" id="SSF52833">
    <property type="entry name" value="Thioredoxin-like"/>
    <property type="match status" value="1"/>
</dbReference>
<dbReference type="InterPro" id="IPR036774">
    <property type="entry name" value="ERV/ALR_sulphydryl_oxid_sf"/>
</dbReference>
<name>A0AA36CKM7_9BILA</name>
<keyword evidence="6" id="KW-1015">Disulfide bond</keyword>
<dbReference type="PROSITE" id="PS51352">
    <property type="entry name" value="THIOREDOXIN_2"/>
    <property type="match status" value="1"/>
</dbReference>
<dbReference type="SUPFAM" id="SSF69000">
    <property type="entry name" value="FAD-dependent thiol oxidase"/>
    <property type="match status" value="1"/>
</dbReference>
<feature type="domain" description="Thioredoxin" evidence="11">
    <location>
        <begin position="23"/>
        <end position="159"/>
    </location>
</feature>
<dbReference type="InterPro" id="IPR017937">
    <property type="entry name" value="Thioredoxin_CS"/>
</dbReference>
<sequence length="597" mass="69034">MRRAAVWTTTVWALMAAVAEGYQSSYNYVPQGSSPTLYTPGFEPIMHLDQNTFADTVFAQDKSFVVEFYADWCGHCRAFVPYFREFANQVFGWNKVVTVAVMNCADSYNVDVCKANGISEFPTLKYFARTARRPSDAVHMDPQHSADGIRDALLRSISNEYAFNRYPDWPMFTPLQVDGRTTYGQLWQGIPESADYMAIVFEISDGVGARFQLDMWEKRGIVGTRRALSNSPLVQMLRIREFPSVALFRRDHQQAIYMSRVHNASFGEIEAAINADRASHHVMPVQNIQTSTFRPITTTLAPVVDCARFPDRCADMFYVSETDMLKSMHQALYDSVRDVHGGMVQGDNFTNLYNFVDLLANHFPVLSFSNELRRTVRKKRTSSTILKNSERARLVFTHMREWLEARKGNGHFPSSEWIRQFEMIERVYARPFPTNSSWQHCEGSSGRYRGYTCGLWTTFHAITVHTYIDTIKDDRVDRLKPLRAIQGWVSSFFGCRDCRDHFMDMTQNKFPMTARRVRHPHDMMTYLWRAHNIVNQRLKGDASEDPQFVKVQFPPPFLCPTCHSGGQFSRRQVRNFLLRYYGSIKPHNRLANRRLAL</sequence>
<dbReference type="Gene3D" id="1.20.120.310">
    <property type="entry name" value="ERV/ALR sulfhydryl oxidase domain"/>
    <property type="match status" value="1"/>
</dbReference>
<dbReference type="AlphaFoldDB" id="A0AA36CKM7"/>
<dbReference type="GO" id="GO:0016971">
    <property type="term" value="F:flavin-dependent sulfhydryl oxidase activity"/>
    <property type="evidence" value="ECO:0007669"/>
    <property type="project" value="InterPro"/>
</dbReference>
<proteinExistence type="predicted"/>
<evidence type="ECO:0000256" key="3">
    <source>
        <dbReference type="ARBA" id="ARBA00022729"/>
    </source>
</evidence>
<evidence type="ECO:0000256" key="8">
    <source>
        <dbReference type="RuleBase" id="RU371123"/>
    </source>
</evidence>
<dbReference type="InterPro" id="IPR013766">
    <property type="entry name" value="Thioredoxin_domain"/>
</dbReference>
<dbReference type="InterPro" id="IPR017905">
    <property type="entry name" value="ERV/ALR_sulphydryl_oxidase"/>
</dbReference>
<evidence type="ECO:0000313" key="13">
    <source>
        <dbReference type="Proteomes" id="UP001177023"/>
    </source>
</evidence>
<dbReference type="Pfam" id="PF00085">
    <property type="entry name" value="Thioredoxin"/>
    <property type="match status" value="1"/>
</dbReference>
<protein>
    <recommendedName>
        <fullName evidence="8">Sulfhydryl oxidase</fullName>
        <ecNumber evidence="8">1.8.3.2</ecNumber>
    </recommendedName>
</protein>
<dbReference type="InterPro" id="IPR042568">
    <property type="entry name" value="QSOX_FAD-bd_sf"/>
</dbReference>
<feature type="signal peptide" evidence="9">
    <location>
        <begin position="1"/>
        <end position="21"/>
    </location>
</feature>
<dbReference type="FunFam" id="1.20.120.310:FF:000005">
    <property type="entry name" value="Sulfhydryl oxidase"/>
    <property type="match status" value="1"/>
</dbReference>
<evidence type="ECO:0000256" key="9">
    <source>
        <dbReference type="SAM" id="SignalP"/>
    </source>
</evidence>
<dbReference type="PANTHER" id="PTHR22897:SF20">
    <property type="entry name" value="SULFHYDRYL OXIDASE"/>
    <property type="match status" value="1"/>
</dbReference>
<dbReference type="PROSITE" id="PS51324">
    <property type="entry name" value="ERV_ALR"/>
    <property type="match status" value="1"/>
</dbReference>
<reference evidence="12" key="1">
    <citation type="submission" date="2023-06" db="EMBL/GenBank/DDBJ databases">
        <authorList>
            <person name="Delattre M."/>
        </authorList>
    </citation>
    <scope>NUCLEOTIDE SEQUENCE</scope>
    <source>
        <strain evidence="12">AF72</strain>
    </source>
</reference>
<comment type="cofactor">
    <cofactor evidence="1 8">
        <name>FAD</name>
        <dbReference type="ChEBI" id="CHEBI:57692"/>
    </cofactor>
</comment>
<dbReference type="EMBL" id="CATQJA010002488">
    <property type="protein sequence ID" value="CAJ0570832.1"/>
    <property type="molecule type" value="Genomic_DNA"/>
</dbReference>
<dbReference type="GO" id="GO:0006457">
    <property type="term" value="P:protein folding"/>
    <property type="evidence" value="ECO:0007669"/>
    <property type="project" value="TreeGrafter"/>
</dbReference>
<feature type="chain" id="PRO_5041214610" description="Sulfhydryl oxidase" evidence="9">
    <location>
        <begin position="22"/>
        <end position="597"/>
    </location>
</feature>
<dbReference type="PANTHER" id="PTHR22897">
    <property type="entry name" value="QUIESCIN Q6-RELATED SULFHYDRYL OXIDASE"/>
    <property type="match status" value="1"/>
</dbReference>
<comment type="caution">
    <text evidence="12">The sequence shown here is derived from an EMBL/GenBank/DDBJ whole genome shotgun (WGS) entry which is preliminary data.</text>
</comment>
<accession>A0AA36CKM7</accession>
<dbReference type="PROSITE" id="PS00194">
    <property type="entry name" value="THIOREDOXIN_1"/>
    <property type="match status" value="1"/>
</dbReference>
<keyword evidence="7" id="KW-0325">Glycoprotein</keyword>
<dbReference type="InterPro" id="IPR039798">
    <property type="entry name" value="Sulfhydryl_oxidase"/>
</dbReference>
<evidence type="ECO:0000313" key="12">
    <source>
        <dbReference type="EMBL" id="CAJ0570832.1"/>
    </source>
</evidence>
<dbReference type="EC" id="1.8.3.2" evidence="8"/>
<keyword evidence="13" id="KW-1185">Reference proteome</keyword>
<keyword evidence="2 8" id="KW-0285">Flavoprotein</keyword>
<evidence type="ECO:0000256" key="7">
    <source>
        <dbReference type="ARBA" id="ARBA00023180"/>
    </source>
</evidence>
<dbReference type="GO" id="GO:0003756">
    <property type="term" value="F:protein disulfide isomerase activity"/>
    <property type="evidence" value="ECO:0007669"/>
    <property type="project" value="TreeGrafter"/>
</dbReference>
<evidence type="ECO:0000259" key="10">
    <source>
        <dbReference type="PROSITE" id="PS51324"/>
    </source>
</evidence>
<keyword evidence="5 8" id="KW-0560">Oxidoreductase</keyword>
<evidence type="ECO:0000256" key="5">
    <source>
        <dbReference type="ARBA" id="ARBA00023002"/>
    </source>
</evidence>
<dbReference type="Proteomes" id="UP001177023">
    <property type="component" value="Unassembled WGS sequence"/>
</dbReference>
<evidence type="ECO:0000259" key="11">
    <source>
        <dbReference type="PROSITE" id="PS51352"/>
    </source>
</evidence>
<evidence type="ECO:0000256" key="4">
    <source>
        <dbReference type="ARBA" id="ARBA00022827"/>
    </source>
</evidence>
<dbReference type="GO" id="GO:0005615">
    <property type="term" value="C:extracellular space"/>
    <property type="evidence" value="ECO:0007669"/>
    <property type="project" value="TreeGrafter"/>
</dbReference>
<feature type="non-terminal residue" evidence="12">
    <location>
        <position position="597"/>
    </location>
</feature>
<keyword evidence="4 8" id="KW-0274">FAD</keyword>
<dbReference type="Gene3D" id="1.20.120.1960">
    <property type="entry name" value="QSOX sulfhydryl oxidase domain"/>
    <property type="match status" value="1"/>
</dbReference>
<feature type="domain" description="ERV/ALR sulfhydryl oxidase" evidence="10">
    <location>
        <begin position="444"/>
        <end position="553"/>
    </location>
</feature>
<organism evidence="12 13">
    <name type="scientific">Mesorhabditis spiculigera</name>
    <dbReference type="NCBI Taxonomy" id="96644"/>
    <lineage>
        <taxon>Eukaryota</taxon>
        <taxon>Metazoa</taxon>
        <taxon>Ecdysozoa</taxon>
        <taxon>Nematoda</taxon>
        <taxon>Chromadorea</taxon>
        <taxon>Rhabditida</taxon>
        <taxon>Rhabditina</taxon>
        <taxon>Rhabditomorpha</taxon>
        <taxon>Rhabditoidea</taxon>
        <taxon>Rhabditidae</taxon>
        <taxon>Mesorhabditinae</taxon>
        <taxon>Mesorhabditis</taxon>
    </lineage>
</organism>
<gene>
    <name evidence="12" type="ORF">MSPICULIGERA_LOCUS9266</name>
</gene>
<evidence type="ECO:0000256" key="6">
    <source>
        <dbReference type="ARBA" id="ARBA00023157"/>
    </source>
</evidence>
<dbReference type="Pfam" id="PF04777">
    <property type="entry name" value="Evr1_Alr"/>
    <property type="match status" value="1"/>
</dbReference>
<dbReference type="Gene3D" id="3.40.30.10">
    <property type="entry name" value="Glutaredoxin"/>
    <property type="match status" value="2"/>
</dbReference>
<comment type="catalytic activity">
    <reaction evidence="8">
        <text>2 R'C(R)SH + O2 = R'C(R)S-S(R)CR' + H2O2</text>
        <dbReference type="Rhea" id="RHEA:17357"/>
        <dbReference type="ChEBI" id="CHEBI:15379"/>
        <dbReference type="ChEBI" id="CHEBI:16240"/>
        <dbReference type="ChEBI" id="CHEBI:16520"/>
        <dbReference type="ChEBI" id="CHEBI:17412"/>
        <dbReference type="EC" id="1.8.3.2"/>
    </reaction>
</comment>
<dbReference type="GO" id="GO:0000139">
    <property type="term" value="C:Golgi membrane"/>
    <property type="evidence" value="ECO:0007669"/>
    <property type="project" value="TreeGrafter"/>
</dbReference>